<evidence type="ECO:0000313" key="2">
    <source>
        <dbReference type="Proteomes" id="UP000828390"/>
    </source>
</evidence>
<proteinExistence type="predicted"/>
<keyword evidence="2" id="KW-1185">Reference proteome</keyword>
<organism evidence="1 2">
    <name type="scientific">Dreissena polymorpha</name>
    <name type="common">Zebra mussel</name>
    <name type="synonym">Mytilus polymorpha</name>
    <dbReference type="NCBI Taxonomy" id="45954"/>
    <lineage>
        <taxon>Eukaryota</taxon>
        <taxon>Metazoa</taxon>
        <taxon>Spiralia</taxon>
        <taxon>Lophotrochozoa</taxon>
        <taxon>Mollusca</taxon>
        <taxon>Bivalvia</taxon>
        <taxon>Autobranchia</taxon>
        <taxon>Heteroconchia</taxon>
        <taxon>Euheterodonta</taxon>
        <taxon>Imparidentia</taxon>
        <taxon>Neoheterodontei</taxon>
        <taxon>Myida</taxon>
        <taxon>Dreissenoidea</taxon>
        <taxon>Dreissenidae</taxon>
        <taxon>Dreissena</taxon>
    </lineage>
</organism>
<dbReference type="Proteomes" id="UP000828390">
    <property type="component" value="Unassembled WGS sequence"/>
</dbReference>
<evidence type="ECO:0000313" key="1">
    <source>
        <dbReference type="EMBL" id="KAH3801225.1"/>
    </source>
</evidence>
<reference evidence="1" key="1">
    <citation type="journal article" date="2019" name="bioRxiv">
        <title>The Genome of the Zebra Mussel, Dreissena polymorpha: A Resource for Invasive Species Research.</title>
        <authorList>
            <person name="McCartney M.A."/>
            <person name="Auch B."/>
            <person name="Kono T."/>
            <person name="Mallez S."/>
            <person name="Zhang Y."/>
            <person name="Obille A."/>
            <person name="Becker A."/>
            <person name="Abrahante J.E."/>
            <person name="Garbe J."/>
            <person name="Badalamenti J.P."/>
            <person name="Herman A."/>
            <person name="Mangelson H."/>
            <person name="Liachko I."/>
            <person name="Sullivan S."/>
            <person name="Sone E.D."/>
            <person name="Koren S."/>
            <person name="Silverstein K.A.T."/>
            <person name="Beckman K.B."/>
            <person name="Gohl D.M."/>
        </authorList>
    </citation>
    <scope>NUCLEOTIDE SEQUENCE</scope>
    <source>
        <strain evidence="1">Duluth1</strain>
        <tissue evidence="1">Whole animal</tissue>
    </source>
</reference>
<name>A0A9D4FRP0_DREPO</name>
<sequence length="67" mass="7455">MRQRDSTMTTMRQCDNTIATVRKFDGDNPIVISHCRPRIITLSPSYHRVITSNLQGSTLGGRAAIGH</sequence>
<gene>
    <name evidence="1" type="ORF">DPMN_154872</name>
</gene>
<dbReference type="EMBL" id="JAIWYP010000007">
    <property type="protein sequence ID" value="KAH3801225.1"/>
    <property type="molecule type" value="Genomic_DNA"/>
</dbReference>
<accession>A0A9D4FRP0</accession>
<comment type="caution">
    <text evidence="1">The sequence shown here is derived from an EMBL/GenBank/DDBJ whole genome shotgun (WGS) entry which is preliminary data.</text>
</comment>
<protein>
    <submittedName>
        <fullName evidence="1">Uncharacterized protein</fullName>
    </submittedName>
</protein>
<dbReference type="AlphaFoldDB" id="A0A9D4FRP0"/>
<reference evidence="1" key="2">
    <citation type="submission" date="2020-11" db="EMBL/GenBank/DDBJ databases">
        <authorList>
            <person name="McCartney M.A."/>
            <person name="Auch B."/>
            <person name="Kono T."/>
            <person name="Mallez S."/>
            <person name="Becker A."/>
            <person name="Gohl D.M."/>
            <person name="Silverstein K.A.T."/>
            <person name="Koren S."/>
            <person name="Bechman K.B."/>
            <person name="Herman A."/>
            <person name="Abrahante J.E."/>
            <person name="Garbe J."/>
        </authorList>
    </citation>
    <scope>NUCLEOTIDE SEQUENCE</scope>
    <source>
        <strain evidence="1">Duluth1</strain>
        <tissue evidence="1">Whole animal</tissue>
    </source>
</reference>